<dbReference type="OrthoDB" id="9759709at2"/>
<dbReference type="EMBL" id="LTBA01000016">
    <property type="protein sequence ID" value="KYH34470.1"/>
    <property type="molecule type" value="Genomic_DNA"/>
</dbReference>
<gene>
    <name evidence="2" type="ORF">CLTEP_16220</name>
</gene>
<dbReference type="STRING" id="1121338.CLTEP_16220"/>
<comment type="caution">
    <text evidence="2">The sequence shown here is derived from an EMBL/GenBank/DDBJ whole genome shotgun (WGS) entry which is preliminary data.</text>
</comment>
<protein>
    <submittedName>
        <fullName evidence="2">Uncharacterized protein</fullName>
    </submittedName>
</protein>
<sequence length="211" mass="24613">MRKLRVGYKILIILIILGGCFVIFHKISQVNLKDNNYNLNNSKSNIKIKQNDVKGNYNSVLNEFDVNYPWKEKGIDSKKVLVGSYDITKENGKNQMWIGKEASITLSSEKSFKYLNIKGWIPVSMHKKINNIQDVSIKFYINDKEIKQLKFKEDKLVNEKIEYEKIKDIIGDNKQFCFKIQVSSSYNPKKEGINDDERDLSMIIDYIGEKN</sequence>
<name>A0A151B3V5_9CLOT</name>
<reference evidence="2 3" key="1">
    <citation type="submission" date="2016-02" db="EMBL/GenBank/DDBJ databases">
        <title>Genome sequence of Clostridium tepidiprofundi DSM 19306.</title>
        <authorList>
            <person name="Poehlein A."/>
            <person name="Daniel R."/>
        </authorList>
    </citation>
    <scope>NUCLEOTIDE SEQUENCE [LARGE SCALE GENOMIC DNA]</scope>
    <source>
        <strain evidence="2 3">DSM 19306</strain>
    </source>
</reference>
<dbReference type="PROSITE" id="PS51257">
    <property type="entry name" value="PROKAR_LIPOPROTEIN"/>
    <property type="match status" value="1"/>
</dbReference>
<organism evidence="2 3">
    <name type="scientific">Clostridium tepidiprofundi DSM 19306</name>
    <dbReference type="NCBI Taxonomy" id="1121338"/>
    <lineage>
        <taxon>Bacteria</taxon>
        <taxon>Bacillati</taxon>
        <taxon>Bacillota</taxon>
        <taxon>Clostridia</taxon>
        <taxon>Eubacteriales</taxon>
        <taxon>Clostridiaceae</taxon>
        <taxon>Clostridium</taxon>
    </lineage>
</organism>
<evidence type="ECO:0000256" key="1">
    <source>
        <dbReference type="SAM" id="Phobius"/>
    </source>
</evidence>
<evidence type="ECO:0000313" key="3">
    <source>
        <dbReference type="Proteomes" id="UP000075531"/>
    </source>
</evidence>
<keyword evidence="1" id="KW-1133">Transmembrane helix</keyword>
<accession>A0A151B3V5</accession>
<dbReference type="PATRIC" id="fig|1121338.3.peg.1667"/>
<feature type="transmembrane region" description="Helical" evidence="1">
    <location>
        <begin position="6"/>
        <end position="24"/>
    </location>
</feature>
<keyword evidence="3" id="KW-1185">Reference proteome</keyword>
<evidence type="ECO:0000313" key="2">
    <source>
        <dbReference type="EMBL" id="KYH34470.1"/>
    </source>
</evidence>
<dbReference type="AlphaFoldDB" id="A0A151B3V5"/>
<dbReference type="RefSeq" id="WP_066825143.1">
    <property type="nucleotide sequence ID" value="NZ_LTBA01000016.1"/>
</dbReference>
<keyword evidence="1" id="KW-0472">Membrane</keyword>
<keyword evidence="1" id="KW-0812">Transmembrane</keyword>
<dbReference type="Proteomes" id="UP000075531">
    <property type="component" value="Unassembled WGS sequence"/>
</dbReference>
<proteinExistence type="predicted"/>